<reference evidence="1 2" key="1">
    <citation type="submission" date="2015-09" db="EMBL/GenBank/DDBJ databases">
        <authorList>
            <consortium name="Pathogen Informatics"/>
        </authorList>
    </citation>
    <scope>NUCLEOTIDE SEQUENCE [LARGE SCALE GENOMIC DNA]</scope>
    <source>
        <strain evidence="1 2">2789STDY5608838</strain>
    </source>
</reference>
<dbReference type="Gene3D" id="2.40.10.270">
    <property type="entry name" value="Bacteriophage SPP1 head-tail adaptor protein"/>
    <property type="match status" value="1"/>
</dbReference>
<dbReference type="InterPro" id="IPR008767">
    <property type="entry name" value="Phage_SPP1_head-tail_adaptor"/>
</dbReference>
<evidence type="ECO:0000313" key="1">
    <source>
        <dbReference type="EMBL" id="CUN35629.1"/>
    </source>
</evidence>
<dbReference type="Pfam" id="PF05521">
    <property type="entry name" value="Phage_HCP"/>
    <property type="match status" value="1"/>
</dbReference>
<organism evidence="1 2">
    <name type="scientific">Blautia obeum</name>
    <dbReference type="NCBI Taxonomy" id="40520"/>
    <lineage>
        <taxon>Bacteria</taxon>
        <taxon>Bacillati</taxon>
        <taxon>Bacillota</taxon>
        <taxon>Clostridia</taxon>
        <taxon>Lachnospirales</taxon>
        <taxon>Lachnospiraceae</taxon>
        <taxon>Blautia</taxon>
    </lineage>
</organism>
<dbReference type="EMBL" id="CYZA01000001">
    <property type="protein sequence ID" value="CUN35629.1"/>
    <property type="molecule type" value="Genomic_DNA"/>
</dbReference>
<dbReference type="NCBIfam" id="TIGR01563">
    <property type="entry name" value="gp16_SPP1"/>
    <property type="match status" value="1"/>
</dbReference>
<protein>
    <submittedName>
        <fullName evidence="1">Bacteriophage head-tail adaptor</fullName>
    </submittedName>
</protein>
<accession>A0A173W7Y1</accession>
<evidence type="ECO:0000313" key="2">
    <source>
        <dbReference type="Proteomes" id="UP000095447"/>
    </source>
</evidence>
<gene>
    <name evidence="1" type="ORF">ERS852395_00012</name>
</gene>
<dbReference type="AlphaFoldDB" id="A0A173W7Y1"/>
<proteinExistence type="predicted"/>
<name>A0A173W7Y1_9FIRM</name>
<sequence>MECGNRDSEVVGLNIGLMNEKVVFQKCSVVKDGIGNHRNEWTEDYCCFATIGGEGLASSREAETAGTVVEDVGMTVTVRYCKKTAGIRSVTHRILFRDQVYDIVSVDHLNYKKKCLKFTCRKVRR</sequence>
<dbReference type="InterPro" id="IPR038666">
    <property type="entry name" value="SSP1_head-tail_sf"/>
</dbReference>
<dbReference type="Proteomes" id="UP000095447">
    <property type="component" value="Unassembled WGS sequence"/>
</dbReference>